<name>A0AAW1PBM9_9CHLO</name>
<keyword evidence="3" id="KW-1185">Reference proteome</keyword>
<feature type="compositionally biased region" description="Polar residues" evidence="1">
    <location>
        <begin position="46"/>
        <end position="56"/>
    </location>
</feature>
<evidence type="ECO:0000256" key="1">
    <source>
        <dbReference type="SAM" id="MobiDB-lite"/>
    </source>
</evidence>
<feature type="region of interest" description="Disordered" evidence="1">
    <location>
        <begin position="1"/>
        <end position="63"/>
    </location>
</feature>
<reference evidence="2 3" key="1">
    <citation type="journal article" date="2024" name="Nat. Commun.">
        <title>Phylogenomics reveals the evolutionary origins of lichenization in chlorophyte algae.</title>
        <authorList>
            <person name="Puginier C."/>
            <person name="Libourel C."/>
            <person name="Otte J."/>
            <person name="Skaloud P."/>
            <person name="Haon M."/>
            <person name="Grisel S."/>
            <person name="Petersen M."/>
            <person name="Berrin J.G."/>
            <person name="Delaux P.M."/>
            <person name="Dal Grande F."/>
            <person name="Keller J."/>
        </authorList>
    </citation>
    <scope>NUCLEOTIDE SEQUENCE [LARGE SCALE GENOMIC DNA]</scope>
    <source>
        <strain evidence="2 3">SAG 2036</strain>
    </source>
</reference>
<evidence type="ECO:0000313" key="2">
    <source>
        <dbReference type="EMBL" id="KAK9805745.1"/>
    </source>
</evidence>
<comment type="caution">
    <text evidence="2">The sequence shown here is derived from an EMBL/GenBank/DDBJ whole genome shotgun (WGS) entry which is preliminary data.</text>
</comment>
<protein>
    <submittedName>
        <fullName evidence="2">Uncharacterized protein</fullName>
    </submittedName>
</protein>
<accession>A0AAW1PBM9</accession>
<dbReference type="EMBL" id="JALJOQ010000042">
    <property type="protein sequence ID" value="KAK9805745.1"/>
    <property type="molecule type" value="Genomic_DNA"/>
</dbReference>
<evidence type="ECO:0000313" key="3">
    <source>
        <dbReference type="Proteomes" id="UP001465755"/>
    </source>
</evidence>
<gene>
    <name evidence="2" type="ORF">WJX73_004937</name>
</gene>
<sequence length="196" mass="21654">MGGCHSTIASRNTASPSAEGTQQYGSRIPGRKEDTPPSAVQKPDTVRTSGSSTTPSAPEMSSAVQALAEVDEDYLEELRSPFPFEGLEESYDGQTMLEGIRLLACHLQQEGSRPPDGSWDQPCWSLQLQSVVHPEHQQQVHWVAPCEIQDPLEVTLLVKLQVRKLYLKRGLKRSPKMVVDRDFESAVLVGCVLRIT</sequence>
<organism evidence="2 3">
    <name type="scientific">Symbiochloris irregularis</name>
    <dbReference type="NCBI Taxonomy" id="706552"/>
    <lineage>
        <taxon>Eukaryota</taxon>
        <taxon>Viridiplantae</taxon>
        <taxon>Chlorophyta</taxon>
        <taxon>core chlorophytes</taxon>
        <taxon>Trebouxiophyceae</taxon>
        <taxon>Trebouxiales</taxon>
        <taxon>Trebouxiaceae</taxon>
        <taxon>Symbiochloris</taxon>
    </lineage>
</organism>
<dbReference type="AlphaFoldDB" id="A0AAW1PBM9"/>
<dbReference type="Proteomes" id="UP001465755">
    <property type="component" value="Unassembled WGS sequence"/>
</dbReference>
<proteinExistence type="predicted"/>
<feature type="compositionally biased region" description="Polar residues" evidence="1">
    <location>
        <begin position="7"/>
        <end position="25"/>
    </location>
</feature>